<feature type="region of interest" description="Disordered" evidence="4">
    <location>
        <begin position="60"/>
        <end position="128"/>
    </location>
</feature>
<evidence type="ECO:0000256" key="2">
    <source>
        <dbReference type="ARBA" id="ARBA00023125"/>
    </source>
</evidence>
<dbReference type="InterPro" id="IPR008917">
    <property type="entry name" value="TF_DNA-bd_sf"/>
</dbReference>
<keyword evidence="2" id="KW-0238">DNA-binding</keyword>
<dbReference type="SUPFAM" id="SSF47454">
    <property type="entry name" value="A DNA-binding domain in eukaryotic transcription factors"/>
    <property type="match status" value="1"/>
</dbReference>
<evidence type="ECO:0000256" key="4">
    <source>
        <dbReference type="SAM" id="MobiDB-lite"/>
    </source>
</evidence>
<reference evidence="6 7" key="1">
    <citation type="submission" date="2023-09" db="EMBL/GenBank/DDBJ databases">
        <title>Nesidiocoris tenuis whole genome shotgun sequence.</title>
        <authorList>
            <person name="Shibata T."/>
            <person name="Shimoda M."/>
            <person name="Kobayashi T."/>
            <person name="Uehara T."/>
        </authorList>
    </citation>
    <scope>NUCLEOTIDE SEQUENCE [LARGE SCALE GENOMIC DNA]</scope>
    <source>
        <strain evidence="6 7">Japan</strain>
    </source>
</reference>
<dbReference type="PANTHER" id="PTHR10129">
    <property type="entry name" value="TRANSCRIPTION FACTOR MAF"/>
    <property type="match status" value="1"/>
</dbReference>
<dbReference type="InterPro" id="IPR046347">
    <property type="entry name" value="bZIP_sf"/>
</dbReference>
<protein>
    <submittedName>
        <fullName evidence="6">BZIP Maf transcription factor</fullName>
    </submittedName>
</protein>
<dbReference type="EMBL" id="AP028909">
    <property type="protein sequence ID" value="BES89243.1"/>
    <property type="molecule type" value="Genomic_DNA"/>
</dbReference>
<dbReference type="InterPro" id="IPR004826">
    <property type="entry name" value="bZIP_Maf"/>
</dbReference>
<organism evidence="6 7">
    <name type="scientific">Nesidiocoris tenuis</name>
    <dbReference type="NCBI Taxonomy" id="355587"/>
    <lineage>
        <taxon>Eukaryota</taxon>
        <taxon>Metazoa</taxon>
        <taxon>Ecdysozoa</taxon>
        <taxon>Arthropoda</taxon>
        <taxon>Hexapoda</taxon>
        <taxon>Insecta</taxon>
        <taxon>Pterygota</taxon>
        <taxon>Neoptera</taxon>
        <taxon>Paraneoptera</taxon>
        <taxon>Hemiptera</taxon>
        <taxon>Heteroptera</taxon>
        <taxon>Panheteroptera</taxon>
        <taxon>Cimicomorpha</taxon>
        <taxon>Miridae</taxon>
        <taxon>Dicyphina</taxon>
        <taxon>Nesidiocoris</taxon>
    </lineage>
</organism>
<name>A0ABN7AB48_9HEMI</name>
<accession>A0ABN7AB48</accession>
<feature type="domain" description="Basic leucine zipper" evidence="5">
    <location>
        <begin position="271"/>
        <end position="361"/>
    </location>
</feature>
<dbReference type="Pfam" id="PF03131">
    <property type="entry name" value="bZIP_Maf"/>
    <property type="match status" value="1"/>
</dbReference>
<dbReference type="PANTHER" id="PTHR10129:SF44">
    <property type="entry name" value="TRAFFIC JAM, ISOFORM C"/>
    <property type="match status" value="1"/>
</dbReference>
<sequence>MVDADKMENEDTNHLAESYVADFVLDHLEHVAVKKEAAPEMDQQQRIQSQMLQCNASAVISQTPPPQQPPPPHLLTPPGHHSADEYGPPPPHGAMSVLHHSNLMYPDTPGTPPDTPPESNSPHSPMVRSFQMDPLLANYPRGTIGAINSSGLPEEVAWIVANGANTLRQEPLDLRPNGNSELTMEEWNHLQQNQQQQNHHMVKCQSSLDFHHPCMSARQHPPSVRCPDDDMSVMSPMSQMGSTYRGPKSVMSVGVSDCGSVGPRGPLDDLISDDLLMCLSVRELNKRLHGYPRDEVVRLKQKRRTLKNRGYAQNCRSKRLHQRHELESMNRTLQTELHRLKVEHARVLSERDMYKHRFDILKKKMEFAAAAAVANSSAGSETPVGSSDLYERFQ</sequence>
<keyword evidence="3" id="KW-0804">Transcription</keyword>
<evidence type="ECO:0000313" key="7">
    <source>
        <dbReference type="Proteomes" id="UP001307889"/>
    </source>
</evidence>
<evidence type="ECO:0000259" key="5">
    <source>
        <dbReference type="Pfam" id="PF03131"/>
    </source>
</evidence>
<feature type="region of interest" description="Disordered" evidence="4">
    <location>
        <begin position="374"/>
        <end position="394"/>
    </location>
</feature>
<feature type="compositionally biased region" description="Pro residues" evidence="4">
    <location>
        <begin position="63"/>
        <end position="75"/>
    </location>
</feature>
<proteinExistence type="predicted"/>
<dbReference type="InterPro" id="IPR024874">
    <property type="entry name" value="Transcription_factor_Maf_fam"/>
</dbReference>
<dbReference type="CDD" id="cd14718">
    <property type="entry name" value="bZIP_Maf_large"/>
    <property type="match status" value="1"/>
</dbReference>
<dbReference type="Gene3D" id="1.20.5.170">
    <property type="match status" value="1"/>
</dbReference>
<evidence type="ECO:0000256" key="3">
    <source>
        <dbReference type="ARBA" id="ARBA00023163"/>
    </source>
</evidence>
<gene>
    <name evidence="6" type="ORF">NTJ_02049</name>
</gene>
<dbReference type="SUPFAM" id="SSF57959">
    <property type="entry name" value="Leucine zipper domain"/>
    <property type="match status" value="1"/>
</dbReference>
<evidence type="ECO:0000256" key="1">
    <source>
        <dbReference type="ARBA" id="ARBA00023015"/>
    </source>
</evidence>
<keyword evidence="1" id="KW-0805">Transcription regulation</keyword>
<evidence type="ECO:0000313" key="6">
    <source>
        <dbReference type="EMBL" id="BES89243.1"/>
    </source>
</evidence>
<keyword evidence="7" id="KW-1185">Reference proteome</keyword>
<dbReference type="Proteomes" id="UP001307889">
    <property type="component" value="Chromosome 1"/>
</dbReference>